<feature type="binding site" evidence="1">
    <location>
        <position position="404"/>
    </location>
    <ligand>
        <name>Mn(2+)</name>
        <dbReference type="ChEBI" id="CHEBI:29035"/>
        <label>2</label>
    </ligand>
</feature>
<sequence>MNIDACLEELNPKLIHWRRTFHAFPETGWTEYVTTYRIYEQLQALGLTVYTGTDVVETSARMGVPSDQELYASEKRASEAGVPEEFLNKVAGGHTGVVAVLKTGKPGPHIACRFDIDALPIEESDTYDHVPAEKEFASSLPGSMHACAHDGHTAIGLGVATWLAKNRDELTGTYTLLFQPAEEGSRGAKAMVEKGWLDDVDVFLGGHIGIEDLTVGQVAATTEQFLATTKFDVHFKGTAAHAGKRPEQGKNALLAAAACAQHLHAIAPHSQGATRLNIGTLHAGTGRNIVPDQATLTGETRGETNELNDYVFQEAERIIHGSASLYGVEAEMKVVGKGTSAVCDPEFTRMLEQASIRTAAITEVLPVLSLGASEDVTHMMNRIQARGGKSTYMIFGTPLPAGHHHPRFDYDEGVLKTGAAAFILLILECNQRGKQR</sequence>
<feature type="binding site" evidence="1">
    <location>
        <position position="183"/>
    </location>
    <ligand>
        <name>Mn(2+)</name>
        <dbReference type="ChEBI" id="CHEBI:29035"/>
        <label>2</label>
    </ligand>
</feature>
<feature type="domain" description="Peptidase M20 dimerisation" evidence="2">
    <location>
        <begin position="231"/>
        <end position="319"/>
    </location>
</feature>
<dbReference type="OrthoDB" id="9776731at2"/>
<dbReference type="Pfam" id="PF01546">
    <property type="entry name" value="Peptidase_M20"/>
    <property type="match status" value="1"/>
</dbReference>
<dbReference type="Proteomes" id="UP000278746">
    <property type="component" value="Unassembled WGS sequence"/>
</dbReference>
<dbReference type="PANTHER" id="PTHR30575:SF3">
    <property type="entry name" value="PEPTIDASE M20 DIMERISATION DOMAIN-CONTAINING PROTEIN"/>
    <property type="match status" value="1"/>
</dbReference>
<reference evidence="3 4" key="1">
    <citation type="submission" date="2018-10" db="EMBL/GenBank/DDBJ databases">
        <title>Bacillus Keqinensis sp. nov., a moderately halophilic bacterium isolated from a saline-alkaline lake.</title>
        <authorList>
            <person name="Wang H."/>
        </authorList>
    </citation>
    <scope>NUCLEOTIDE SEQUENCE [LARGE SCALE GENOMIC DNA]</scope>
    <source>
        <strain evidence="3 4">KQ-3</strain>
    </source>
</reference>
<protein>
    <submittedName>
        <fullName evidence="3">Amidohydrolase</fullName>
    </submittedName>
</protein>
<evidence type="ECO:0000256" key="1">
    <source>
        <dbReference type="PIRSR" id="PIRSR005962-1"/>
    </source>
</evidence>
<dbReference type="GO" id="GO:0071713">
    <property type="term" value="F:para-aminobenzoyl-glutamate hydrolase activity"/>
    <property type="evidence" value="ECO:0007669"/>
    <property type="project" value="TreeGrafter"/>
</dbReference>
<keyword evidence="3" id="KW-0378">Hydrolase</keyword>
<dbReference type="InterPro" id="IPR017439">
    <property type="entry name" value="Amidohydrolase"/>
</dbReference>
<dbReference type="InterPro" id="IPR036264">
    <property type="entry name" value="Bact_exopeptidase_dim_dom"/>
</dbReference>
<evidence type="ECO:0000313" key="4">
    <source>
        <dbReference type="Proteomes" id="UP000278746"/>
    </source>
</evidence>
<proteinExistence type="predicted"/>
<keyword evidence="1" id="KW-0479">Metal-binding</keyword>
<dbReference type="NCBIfam" id="TIGR01891">
    <property type="entry name" value="amidohydrolases"/>
    <property type="match status" value="1"/>
</dbReference>
<dbReference type="GO" id="GO:0046657">
    <property type="term" value="P:folic acid catabolic process"/>
    <property type="evidence" value="ECO:0007669"/>
    <property type="project" value="TreeGrafter"/>
</dbReference>
<name>A0A3M7TS22_9BACI</name>
<dbReference type="SUPFAM" id="SSF53187">
    <property type="entry name" value="Zn-dependent exopeptidases"/>
    <property type="match status" value="1"/>
</dbReference>
<dbReference type="Pfam" id="PF07687">
    <property type="entry name" value="M20_dimer"/>
    <property type="match status" value="1"/>
</dbReference>
<feature type="binding site" evidence="1">
    <location>
        <position position="207"/>
    </location>
    <ligand>
        <name>Mn(2+)</name>
        <dbReference type="ChEBI" id="CHEBI:29035"/>
        <label>2</label>
    </ligand>
</feature>
<evidence type="ECO:0000259" key="2">
    <source>
        <dbReference type="Pfam" id="PF07687"/>
    </source>
</evidence>
<dbReference type="AlphaFoldDB" id="A0A3M7TS22"/>
<feature type="binding site" evidence="1">
    <location>
        <position position="149"/>
    </location>
    <ligand>
        <name>Mn(2+)</name>
        <dbReference type="ChEBI" id="CHEBI:29035"/>
        <label>2</label>
    </ligand>
</feature>
<comment type="caution">
    <text evidence="3">The sequence shown here is derived from an EMBL/GenBank/DDBJ whole genome shotgun (WGS) entry which is preliminary data.</text>
</comment>
<dbReference type="Gene3D" id="3.40.630.10">
    <property type="entry name" value="Zn peptidases"/>
    <property type="match status" value="2"/>
</dbReference>
<dbReference type="PIRSF" id="PIRSF005962">
    <property type="entry name" value="Pept_M20D_amidohydro"/>
    <property type="match status" value="1"/>
</dbReference>
<dbReference type="InterPro" id="IPR052030">
    <property type="entry name" value="Peptidase_M20/M20A_hydrolases"/>
</dbReference>
<dbReference type="SUPFAM" id="SSF55031">
    <property type="entry name" value="Bacterial exopeptidase dimerisation domain"/>
    <property type="match status" value="1"/>
</dbReference>
<dbReference type="RefSeq" id="WP_122895983.1">
    <property type="nucleotide sequence ID" value="NZ_RHIB01000001.1"/>
</dbReference>
<organism evidence="3 4">
    <name type="scientific">Alteribacter keqinensis</name>
    <dbReference type="NCBI Taxonomy" id="2483800"/>
    <lineage>
        <taxon>Bacteria</taxon>
        <taxon>Bacillati</taxon>
        <taxon>Bacillota</taxon>
        <taxon>Bacilli</taxon>
        <taxon>Bacillales</taxon>
        <taxon>Bacillaceae</taxon>
        <taxon>Alteribacter</taxon>
    </lineage>
</organism>
<dbReference type="InterPro" id="IPR011650">
    <property type="entry name" value="Peptidase_M20_dimer"/>
</dbReference>
<evidence type="ECO:0000313" key="3">
    <source>
        <dbReference type="EMBL" id="RNA68458.1"/>
    </source>
</evidence>
<keyword evidence="1" id="KW-0464">Manganese</keyword>
<accession>A0A3M7TS22</accession>
<keyword evidence="4" id="KW-1185">Reference proteome</keyword>
<comment type="cofactor">
    <cofactor evidence="1">
        <name>Mn(2+)</name>
        <dbReference type="ChEBI" id="CHEBI:29035"/>
    </cofactor>
    <text evidence="1">The Mn(2+) ion enhances activity.</text>
</comment>
<dbReference type="GO" id="GO:0046872">
    <property type="term" value="F:metal ion binding"/>
    <property type="evidence" value="ECO:0007669"/>
    <property type="project" value="UniProtKB-KW"/>
</dbReference>
<dbReference type="GO" id="GO:0016805">
    <property type="term" value="F:dipeptidase activity"/>
    <property type="evidence" value="ECO:0007669"/>
    <property type="project" value="TreeGrafter"/>
</dbReference>
<dbReference type="GO" id="GO:0005737">
    <property type="term" value="C:cytoplasm"/>
    <property type="evidence" value="ECO:0007669"/>
    <property type="project" value="TreeGrafter"/>
</dbReference>
<dbReference type="InterPro" id="IPR002933">
    <property type="entry name" value="Peptidase_M20"/>
</dbReference>
<dbReference type="PANTHER" id="PTHR30575">
    <property type="entry name" value="PEPTIDASE M20"/>
    <property type="match status" value="1"/>
</dbReference>
<feature type="binding site" evidence="1">
    <location>
        <position position="147"/>
    </location>
    <ligand>
        <name>Mn(2+)</name>
        <dbReference type="ChEBI" id="CHEBI:29035"/>
        <label>2</label>
    </ligand>
</feature>
<dbReference type="EMBL" id="RHIB01000001">
    <property type="protein sequence ID" value="RNA68458.1"/>
    <property type="molecule type" value="Genomic_DNA"/>
</dbReference>
<gene>
    <name evidence="3" type="ORF">EBO34_00325</name>
</gene>